<protein>
    <recommendedName>
        <fullName evidence="3">RRM domain-containing protein</fullName>
    </recommendedName>
</protein>
<sequence length="134" mass="15037">MERDEIYGIDLRFSEEESVERGGDRLLHCSVFKMAFATRVQNLLKKAVASNPSVYQAVRCMSSSKLFIGGLSYGTDDQSLKEAFTHYGEVVEARVIIDESLEGQGDLVLLLSHPVKRPQLPLPAWMGRIFMAGW</sequence>
<accession>A0A6V7Q4K9</accession>
<dbReference type="EMBL" id="LR862132">
    <property type="protein sequence ID" value="CAD1837938.1"/>
    <property type="molecule type" value="Genomic_DNA"/>
</dbReference>
<feature type="domain" description="RRM" evidence="3">
    <location>
        <begin position="64"/>
        <end position="105"/>
    </location>
</feature>
<reference evidence="4" key="1">
    <citation type="submission" date="2020-07" db="EMBL/GenBank/DDBJ databases">
        <authorList>
            <person name="Lin J."/>
        </authorList>
    </citation>
    <scope>NUCLEOTIDE SEQUENCE</scope>
</reference>
<dbReference type="Pfam" id="PF00076">
    <property type="entry name" value="RRM_1"/>
    <property type="match status" value="1"/>
</dbReference>
<dbReference type="InterPro" id="IPR012677">
    <property type="entry name" value="Nucleotide-bd_a/b_plait_sf"/>
</dbReference>
<evidence type="ECO:0000256" key="2">
    <source>
        <dbReference type="PROSITE-ProRule" id="PRU00176"/>
    </source>
</evidence>
<organism evidence="4">
    <name type="scientific">Ananas comosus var. bracteatus</name>
    <name type="common">red pineapple</name>
    <dbReference type="NCBI Taxonomy" id="296719"/>
    <lineage>
        <taxon>Eukaryota</taxon>
        <taxon>Viridiplantae</taxon>
        <taxon>Streptophyta</taxon>
        <taxon>Embryophyta</taxon>
        <taxon>Tracheophyta</taxon>
        <taxon>Spermatophyta</taxon>
        <taxon>Magnoliopsida</taxon>
        <taxon>Liliopsida</taxon>
        <taxon>Poales</taxon>
        <taxon>Bromeliaceae</taxon>
        <taxon>Bromelioideae</taxon>
        <taxon>Ananas</taxon>
    </lineage>
</organism>
<proteinExistence type="predicted"/>
<gene>
    <name evidence="4" type="ORF">CB5_LOCUS21149</name>
</gene>
<name>A0A6V7Q4K9_ANACO</name>
<keyword evidence="1 2" id="KW-0694">RNA-binding</keyword>
<dbReference type="PANTHER" id="PTHR48027">
    <property type="entry name" value="HETEROGENEOUS NUCLEAR RIBONUCLEOPROTEIN 87F-RELATED"/>
    <property type="match status" value="1"/>
</dbReference>
<dbReference type="AlphaFoldDB" id="A0A6V7Q4K9"/>
<evidence type="ECO:0000256" key="1">
    <source>
        <dbReference type="ARBA" id="ARBA00022884"/>
    </source>
</evidence>
<evidence type="ECO:0000259" key="3">
    <source>
        <dbReference type="PROSITE" id="PS50102"/>
    </source>
</evidence>
<evidence type="ECO:0000313" key="4">
    <source>
        <dbReference type="EMBL" id="CAD1837938.1"/>
    </source>
</evidence>
<dbReference type="InterPro" id="IPR000504">
    <property type="entry name" value="RRM_dom"/>
</dbReference>
<dbReference type="InterPro" id="IPR052462">
    <property type="entry name" value="SLIRP/GR-RBP-like"/>
</dbReference>
<dbReference type="PROSITE" id="PS50102">
    <property type="entry name" value="RRM"/>
    <property type="match status" value="1"/>
</dbReference>
<dbReference type="Gene3D" id="3.30.70.330">
    <property type="match status" value="1"/>
</dbReference>
<dbReference type="GO" id="GO:0003723">
    <property type="term" value="F:RNA binding"/>
    <property type="evidence" value="ECO:0007669"/>
    <property type="project" value="UniProtKB-UniRule"/>
</dbReference>
<dbReference type="SUPFAM" id="SSF54928">
    <property type="entry name" value="RNA-binding domain, RBD"/>
    <property type="match status" value="1"/>
</dbReference>
<dbReference type="InterPro" id="IPR035979">
    <property type="entry name" value="RBD_domain_sf"/>
</dbReference>